<dbReference type="PANTHER" id="PTHR45784">
    <property type="entry name" value="C-TYPE LECTIN DOMAIN FAMILY 20 MEMBER A-RELATED"/>
    <property type="match status" value="1"/>
</dbReference>
<keyword evidence="1" id="KW-1015">Disulfide bond</keyword>
<dbReference type="InterPro" id="IPR016186">
    <property type="entry name" value="C-type_lectin-like/link_sf"/>
</dbReference>
<dbReference type="InterPro" id="IPR018378">
    <property type="entry name" value="C-type_lectin_CS"/>
</dbReference>
<keyword evidence="2" id="KW-0812">Transmembrane</keyword>
<keyword evidence="2" id="KW-1133">Transmembrane helix</keyword>
<dbReference type="PROSITE" id="PS50041">
    <property type="entry name" value="C_TYPE_LECTIN_2"/>
    <property type="match status" value="1"/>
</dbReference>
<evidence type="ECO:0000259" key="3">
    <source>
        <dbReference type="PROSITE" id="PS50041"/>
    </source>
</evidence>
<dbReference type="GeneTree" id="ENSGT00940000175874"/>
<dbReference type="Pfam" id="PF00059">
    <property type="entry name" value="Lectin_C"/>
    <property type="match status" value="1"/>
</dbReference>
<dbReference type="InterPro" id="IPR016187">
    <property type="entry name" value="CTDL_fold"/>
</dbReference>
<dbReference type="PANTHER" id="PTHR45784:SF3">
    <property type="entry name" value="C-TYPE LECTIN DOMAIN FAMILY 4 MEMBER K-LIKE-RELATED"/>
    <property type="match status" value="1"/>
</dbReference>
<keyword evidence="5" id="KW-1185">Reference proteome</keyword>
<reference evidence="4" key="3">
    <citation type="submission" date="2025-09" db="UniProtKB">
        <authorList>
            <consortium name="Ensembl"/>
        </authorList>
    </citation>
    <scope>IDENTIFICATION</scope>
</reference>
<feature type="transmembrane region" description="Helical" evidence="2">
    <location>
        <begin position="12"/>
        <end position="32"/>
    </location>
</feature>
<evidence type="ECO:0000256" key="2">
    <source>
        <dbReference type="SAM" id="Phobius"/>
    </source>
</evidence>
<dbReference type="AlphaFoldDB" id="A0A4W6EY71"/>
<evidence type="ECO:0000313" key="4">
    <source>
        <dbReference type="Ensembl" id="ENSLCAP00010042698.1"/>
    </source>
</evidence>
<evidence type="ECO:0000256" key="1">
    <source>
        <dbReference type="ARBA" id="ARBA00023157"/>
    </source>
</evidence>
<feature type="domain" description="C-type lectin" evidence="3">
    <location>
        <begin position="53"/>
        <end position="150"/>
    </location>
</feature>
<accession>A0A4W6EY71</accession>
<dbReference type="SMART" id="SM00034">
    <property type="entry name" value="CLECT"/>
    <property type="match status" value="1"/>
</dbReference>
<proteinExistence type="predicted"/>
<dbReference type="Proteomes" id="UP000314980">
    <property type="component" value="Unassembled WGS sequence"/>
</dbReference>
<keyword evidence="2" id="KW-0472">Membrane</keyword>
<dbReference type="SUPFAM" id="SSF56436">
    <property type="entry name" value="C-type lectin-like"/>
    <property type="match status" value="1"/>
</dbReference>
<reference evidence="4" key="2">
    <citation type="submission" date="2025-08" db="UniProtKB">
        <authorList>
            <consortium name="Ensembl"/>
        </authorList>
    </citation>
    <scope>IDENTIFICATION</scope>
</reference>
<dbReference type="Gene3D" id="3.10.100.10">
    <property type="entry name" value="Mannose-Binding Protein A, subunit A"/>
    <property type="match status" value="1"/>
</dbReference>
<dbReference type="InterPro" id="IPR001304">
    <property type="entry name" value="C-type_lectin-like"/>
</dbReference>
<name>A0A4W6EY71_LATCA</name>
<protein>
    <recommendedName>
        <fullName evidence="3">C-type lectin domain-containing protein</fullName>
    </recommendedName>
</protein>
<organism evidence="4 5">
    <name type="scientific">Lates calcarifer</name>
    <name type="common">Barramundi</name>
    <name type="synonym">Holocentrus calcarifer</name>
    <dbReference type="NCBI Taxonomy" id="8187"/>
    <lineage>
        <taxon>Eukaryota</taxon>
        <taxon>Metazoa</taxon>
        <taxon>Chordata</taxon>
        <taxon>Craniata</taxon>
        <taxon>Vertebrata</taxon>
        <taxon>Euteleostomi</taxon>
        <taxon>Actinopterygii</taxon>
        <taxon>Neopterygii</taxon>
        <taxon>Teleostei</taxon>
        <taxon>Neoteleostei</taxon>
        <taxon>Acanthomorphata</taxon>
        <taxon>Carangaria</taxon>
        <taxon>Carangaria incertae sedis</taxon>
        <taxon>Centropomidae</taxon>
        <taxon>Lates</taxon>
    </lineage>
</organism>
<reference evidence="5" key="1">
    <citation type="submission" date="2015-09" db="EMBL/GenBank/DDBJ databases">
        <authorList>
            <person name="Sai Rama Sridatta P."/>
        </authorList>
    </citation>
    <scope>NUCLEOTIDE SEQUENCE [LARGE SCALE GENOMIC DNA]</scope>
</reference>
<dbReference type="Ensembl" id="ENSLCAT00010043752.1">
    <property type="protein sequence ID" value="ENSLCAP00010042698.1"/>
    <property type="gene ID" value="ENSLCAG00010019922.1"/>
</dbReference>
<evidence type="ECO:0000313" key="5">
    <source>
        <dbReference type="Proteomes" id="UP000314980"/>
    </source>
</evidence>
<dbReference type="PROSITE" id="PS00615">
    <property type="entry name" value="C_TYPE_LECTIN_1"/>
    <property type="match status" value="1"/>
</dbReference>
<sequence>NNFHSLIHHFLSWSWTMAGELILMLVLGFMGLSGQMESTQNLPKKKKKSNVLYSTSCLKTWTDAQSYCREKFIDLVTINDLTLKQSGFKEAWIGLYRESWTWSDNSSFTFSNWNTGQPDYFLQQYCVMLLHGLWKWHDADCGSELPFICLKGEVCLSSCMQTWCQKD</sequence>